<evidence type="ECO:0000259" key="1">
    <source>
        <dbReference type="PROSITE" id="PS50835"/>
    </source>
</evidence>
<sequence length="317" mass="35948">MVDNWRSWCCWTTSYWMIYICILLVCRIKESTQQIVIEELKVPKVVKAGDNTSVILDCVYDLHNSSTRGLVVKWYVNDTILLYQWIYGLPPITDPTDEHIQCGYKATDDPTTMYRAMKINNLNIKHTGDYKCNVFSVADDVSRETSMIVYSPEETFDLKYEKNDDESGEVVEVTCIAGGLYPEPTLEISVNDIVFNRTEDFDAVRQDDGKYNITAVLIAENAHLQGETVIKCTLRIPNANYTNWRFLTYSSGTATSTPSVTTNLLRKMDIQVINNTEPNTDNGGDATTLTLSTSLIIAVILFLSTDTWHGWTGCYDR</sequence>
<dbReference type="InterPro" id="IPR013783">
    <property type="entry name" value="Ig-like_fold"/>
</dbReference>
<dbReference type="OrthoDB" id="6478865at2759"/>
<dbReference type="InterPro" id="IPR036179">
    <property type="entry name" value="Ig-like_dom_sf"/>
</dbReference>
<dbReference type="SUPFAM" id="SSF48726">
    <property type="entry name" value="Immunoglobulin"/>
    <property type="match status" value="2"/>
</dbReference>
<dbReference type="PROSITE" id="PS50835">
    <property type="entry name" value="IG_LIKE"/>
    <property type="match status" value="1"/>
</dbReference>
<dbReference type="KEGG" id="fas:105273904"/>
<feature type="domain" description="Ig-like" evidence="1">
    <location>
        <begin position="33"/>
        <end position="142"/>
    </location>
</feature>
<dbReference type="InterPro" id="IPR013106">
    <property type="entry name" value="Ig_V-set"/>
</dbReference>
<dbReference type="GeneID" id="105273904"/>
<keyword evidence="2" id="KW-1185">Reference proteome</keyword>
<organism evidence="2 3">
    <name type="scientific">Fopius arisanus</name>
    <dbReference type="NCBI Taxonomy" id="64838"/>
    <lineage>
        <taxon>Eukaryota</taxon>
        <taxon>Metazoa</taxon>
        <taxon>Ecdysozoa</taxon>
        <taxon>Arthropoda</taxon>
        <taxon>Hexapoda</taxon>
        <taxon>Insecta</taxon>
        <taxon>Pterygota</taxon>
        <taxon>Neoptera</taxon>
        <taxon>Endopterygota</taxon>
        <taxon>Hymenoptera</taxon>
        <taxon>Apocrita</taxon>
        <taxon>Ichneumonoidea</taxon>
        <taxon>Braconidae</taxon>
        <taxon>Opiinae</taxon>
        <taxon>Fopius</taxon>
    </lineage>
</organism>
<dbReference type="Pfam" id="PF07686">
    <property type="entry name" value="V-set"/>
    <property type="match status" value="1"/>
</dbReference>
<protein>
    <submittedName>
        <fullName evidence="3">Uncharacterized protein isoform X1</fullName>
    </submittedName>
</protein>
<gene>
    <name evidence="3" type="primary">LOC105273904</name>
</gene>
<evidence type="ECO:0000313" key="2">
    <source>
        <dbReference type="Proteomes" id="UP000694866"/>
    </source>
</evidence>
<dbReference type="Gene3D" id="2.60.40.10">
    <property type="entry name" value="Immunoglobulins"/>
    <property type="match status" value="2"/>
</dbReference>
<proteinExistence type="predicted"/>
<dbReference type="Proteomes" id="UP000694866">
    <property type="component" value="Unplaced"/>
</dbReference>
<dbReference type="InterPro" id="IPR007110">
    <property type="entry name" value="Ig-like_dom"/>
</dbReference>
<evidence type="ECO:0000313" key="3">
    <source>
        <dbReference type="RefSeq" id="XP_011314916.1"/>
    </source>
</evidence>
<name>A0A9R1TU00_9HYME</name>
<dbReference type="AlphaFoldDB" id="A0A9R1TU00"/>
<dbReference type="PANTHER" id="PTHR21261:SF2">
    <property type="entry name" value="GH04238P-RELATED"/>
    <property type="match status" value="1"/>
</dbReference>
<dbReference type="PANTHER" id="PTHR21261">
    <property type="entry name" value="BEAT PROTEIN"/>
    <property type="match status" value="1"/>
</dbReference>
<accession>A0A9R1TU00</accession>
<dbReference type="RefSeq" id="XP_011314916.1">
    <property type="nucleotide sequence ID" value="XM_011316614.1"/>
</dbReference>
<reference evidence="3" key="1">
    <citation type="submission" date="2025-08" db="UniProtKB">
        <authorList>
            <consortium name="RefSeq"/>
        </authorList>
    </citation>
    <scope>IDENTIFICATION</scope>
    <source>
        <strain evidence="3">USDA-PBARC FA_bdor</strain>
        <tissue evidence="3">Whole organism</tissue>
    </source>
</reference>